<dbReference type="EMBL" id="LAZR01062102">
    <property type="protein sequence ID" value="KKK62216.1"/>
    <property type="molecule type" value="Genomic_DNA"/>
</dbReference>
<name>A0A0F8ZQP5_9ZZZZ</name>
<dbReference type="AlphaFoldDB" id="A0A0F8ZQP5"/>
<reference evidence="1" key="1">
    <citation type="journal article" date="2015" name="Nature">
        <title>Complex archaea that bridge the gap between prokaryotes and eukaryotes.</title>
        <authorList>
            <person name="Spang A."/>
            <person name="Saw J.H."/>
            <person name="Jorgensen S.L."/>
            <person name="Zaremba-Niedzwiedzka K."/>
            <person name="Martijn J."/>
            <person name="Lind A.E."/>
            <person name="van Eijk R."/>
            <person name="Schleper C."/>
            <person name="Guy L."/>
            <person name="Ettema T.J."/>
        </authorList>
    </citation>
    <scope>NUCLEOTIDE SEQUENCE</scope>
</reference>
<organism evidence="1">
    <name type="scientific">marine sediment metagenome</name>
    <dbReference type="NCBI Taxonomy" id="412755"/>
    <lineage>
        <taxon>unclassified sequences</taxon>
        <taxon>metagenomes</taxon>
        <taxon>ecological metagenomes</taxon>
    </lineage>
</organism>
<sequence length="92" mass="10704">MKQPLTPNCDKMLAVQKESSALTDFVDWLNQEKGYHICEWVEIEGYANPQLQYASYGGYSRLFADFFGIDYGELEREKRSILDYIRAHDAKS</sequence>
<comment type="caution">
    <text evidence="1">The sequence shown here is derived from an EMBL/GenBank/DDBJ whole genome shotgun (WGS) entry which is preliminary data.</text>
</comment>
<gene>
    <name evidence="1" type="ORF">LCGC14_3006550</name>
</gene>
<evidence type="ECO:0000313" key="1">
    <source>
        <dbReference type="EMBL" id="KKK62216.1"/>
    </source>
</evidence>
<proteinExistence type="predicted"/>
<protein>
    <submittedName>
        <fullName evidence="1">Uncharacterized protein</fullName>
    </submittedName>
</protein>
<accession>A0A0F8ZQP5</accession>